<feature type="compositionally biased region" description="Basic and acidic residues" evidence="1">
    <location>
        <begin position="9"/>
        <end position="18"/>
    </location>
</feature>
<accession>A0ABV0ND82</accession>
<feature type="compositionally biased region" description="Polar residues" evidence="1">
    <location>
        <begin position="26"/>
        <end position="41"/>
    </location>
</feature>
<dbReference type="Proteomes" id="UP001476798">
    <property type="component" value="Unassembled WGS sequence"/>
</dbReference>
<evidence type="ECO:0000313" key="2">
    <source>
        <dbReference type="EMBL" id="MEQ2169326.1"/>
    </source>
</evidence>
<feature type="region of interest" description="Disordered" evidence="1">
    <location>
        <begin position="1"/>
        <end position="60"/>
    </location>
</feature>
<keyword evidence="3" id="KW-1185">Reference proteome</keyword>
<evidence type="ECO:0000256" key="1">
    <source>
        <dbReference type="SAM" id="MobiDB-lite"/>
    </source>
</evidence>
<feature type="compositionally biased region" description="Polar residues" evidence="1">
    <location>
        <begin position="178"/>
        <end position="197"/>
    </location>
</feature>
<gene>
    <name evidence="2" type="ORF">GOODEAATRI_024066</name>
</gene>
<organism evidence="2 3">
    <name type="scientific">Goodea atripinnis</name>
    <dbReference type="NCBI Taxonomy" id="208336"/>
    <lineage>
        <taxon>Eukaryota</taxon>
        <taxon>Metazoa</taxon>
        <taxon>Chordata</taxon>
        <taxon>Craniata</taxon>
        <taxon>Vertebrata</taxon>
        <taxon>Euteleostomi</taxon>
        <taxon>Actinopterygii</taxon>
        <taxon>Neopterygii</taxon>
        <taxon>Teleostei</taxon>
        <taxon>Neoteleostei</taxon>
        <taxon>Acanthomorphata</taxon>
        <taxon>Ovalentaria</taxon>
        <taxon>Atherinomorphae</taxon>
        <taxon>Cyprinodontiformes</taxon>
        <taxon>Goodeidae</taxon>
        <taxon>Goodea</taxon>
    </lineage>
</organism>
<name>A0ABV0ND82_9TELE</name>
<dbReference type="EMBL" id="JAHRIO010032626">
    <property type="protein sequence ID" value="MEQ2169326.1"/>
    <property type="molecule type" value="Genomic_DNA"/>
</dbReference>
<protein>
    <submittedName>
        <fullName evidence="2">Uncharacterized protein</fullName>
    </submittedName>
</protein>
<proteinExistence type="predicted"/>
<evidence type="ECO:0000313" key="3">
    <source>
        <dbReference type="Proteomes" id="UP001476798"/>
    </source>
</evidence>
<comment type="caution">
    <text evidence="2">The sequence shown here is derived from an EMBL/GenBank/DDBJ whole genome shotgun (WGS) entry which is preliminary data.</text>
</comment>
<sequence>MSDQMPNAQKDKEVKSVSDDLILTQEPLQSHTSSLKNNAAGLSSDEHENPLNGTQPNPFVYSSVPAVRHADNSLPSGALVNGPGSHPTSELHCVLNKGSVLSSHVLDATWQAEKDTSPEVLLPPSELQSDAWKNTVGPVVKTLAAQPGVNTPLSHPVRNESKLACSALSGDSMEQRHNSQPLTKTDNENKISTGCNKESSLGLQSDIKYVEMPFKDLSRNKALVSQQHIYSMQEGCNEGNDPEDENNAGPKVEQLEREELVQDLLFFSCGTCNVNFKEK</sequence>
<feature type="region of interest" description="Disordered" evidence="1">
    <location>
        <begin position="169"/>
        <end position="197"/>
    </location>
</feature>
<reference evidence="2 3" key="1">
    <citation type="submission" date="2021-06" db="EMBL/GenBank/DDBJ databases">
        <authorList>
            <person name="Palmer J.M."/>
        </authorList>
    </citation>
    <scope>NUCLEOTIDE SEQUENCE [LARGE SCALE GENOMIC DNA]</scope>
    <source>
        <strain evidence="2 3">GA_2019</strain>
        <tissue evidence="2">Muscle</tissue>
    </source>
</reference>